<evidence type="ECO:0000256" key="2">
    <source>
        <dbReference type="ARBA" id="ARBA00022468"/>
    </source>
</evidence>
<dbReference type="EnsemblMetazoa" id="AATE017980-RA">
    <property type="protein sequence ID" value="AATE017980-PA.1"/>
    <property type="gene ID" value="AATE017980"/>
</dbReference>
<name>A0A182JH41_ANOAO</name>
<evidence type="ECO:0000256" key="4">
    <source>
        <dbReference type="ARBA" id="ARBA00022553"/>
    </source>
</evidence>
<dbReference type="InterPro" id="IPR035969">
    <property type="entry name" value="Rab-GAP_TBC_sf"/>
</dbReference>
<dbReference type="Pfam" id="PF00566">
    <property type="entry name" value="RabGAP-TBC"/>
    <property type="match status" value="1"/>
</dbReference>
<proteinExistence type="predicted"/>
<dbReference type="PROSITE" id="PS50086">
    <property type="entry name" value="TBC_RABGAP"/>
    <property type="match status" value="1"/>
</dbReference>
<accession>A0A182JH41</accession>
<evidence type="ECO:0000256" key="6">
    <source>
        <dbReference type="ARBA" id="ARBA00055283"/>
    </source>
</evidence>
<dbReference type="FunFam" id="1.10.8.270:FF:000005">
    <property type="entry name" value="TBC1 domain family member 15"/>
    <property type="match status" value="1"/>
</dbReference>
<evidence type="ECO:0000256" key="3">
    <source>
        <dbReference type="ARBA" id="ARBA00022490"/>
    </source>
</evidence>
<reference evidence="11" key="1">
    <citation type="submission" date="2022-08" db="UniProtKB">
        <authorList>
            <consortium name="EnsemblMetazoa"/>
        </authorList>
    </citation>
    <scope>IDENTIFICATION</scope>
    <source>
        <strain evidence="11">EBRO</strain>
    </source>
</reference>
<keyword evidence="3" id="KW-0963">Cytoplasm</keyword>
<dbReference type="VEuPathDB" id="VectorBase:AATE017980"/>
<dbReference type="FunFam" id="1.10.472.80:FF:000005">
    <property type="entry name" value="TBC1 domain family member 15"/>
    <property type="match status" value="1"/>
</dbReference>
<protein>
    <recommendedName>
        <fullName evidence="8">TBC1 domain family member 15</fullName>
    </recommendedName>
    <alternativeName>
        <fullName evidence="9">GTPase-activating protein RAB7</fullName>
    </alternativeName>
</protein>
<evidence type="ECO:0000256" key="8">
    <source>
        <dbReference type="ARBA" id="ARBA00067480"/>
    </source>
</evidence>
<dbReference type="SMART" id="SM00164">
    <property type="entry name" value="TBC"/>
    <property type="match status" value="1"/>
</dbReference>
<feature type="domain" description="Rab-GAP TBC" evidence="10">
    <location>
        <begin position="350"/>
        <end position="560"/>
    </location>
</feature>
<evidence type="ECO:0000259" key="10">
    <source>
        <dbReference type="PROSITE" id="PS50086"/>
    </source>
</evidence>
<dbReference type="Gene3D" id="1.10.8.270">
    <property type="entry name" value="putative rabgap domain of human tbc1 domain family member 14 like domains"/>
    <property type="match status" value="1"/>
</dbReference>
<dbReference type="PANTHER" id="PTHR22957:SF645">
    <property type="entry name" value="LD27216P"/>
    <property type="match status" value="1"/>
</dbReference>
<evidence type="ECO:0000256" key="5">
    <source>
        <dbReference type="ARBA" id="ARBA00022990"/>
    </source>
</evidence>
<comment type="subcellular location">
    <subcellularLocation>
        <location evidence="1">Cytoplasm</location>
    </subcellularLocation>
</comment>
<dbReference type="PANTHER" id="PTHR22957">
    <property type="entry name" value="TBC1 DOMAIN FAMILY MEMBER GTPASE-ACTIVATING PROTEIN"/>
    <property type="match status" value="1"/>
</dbReference>
<sequence>LIPRRKIYQLCHLPYTQLENNKSSKSMNTSDRNIMECENGIEEKFIQNGVLLTKANANYISVLNAEGILTFGKCTQTNLHIFEWKPETCDVTDSESLESGWSLVDTISKQSPSSLQTVQPMTSAVLISTTTAAAASERVACYEPAPLLIKPKLLLRVFLRDLKGLEAYKDELRFYNHDHTIHSVYLFRQSSSSVLLQLLERFRCIRKSTNRKNFYKCFDDPDQDKLQKSFSELNIADIRARPRPRPYLDMLSKLANVQQMLPMNRGPLNIVPGELRFSTLTSNEYPQSNQPSIITDDKEQIDSIVKWKLIPRPQVHRGLPLDAGTWEDVKSPNGSISDPERVKEIIFHGGIKQDIRAEVWKYLLELDVWEHNLQQREERRAQKTQEYFQMKFQWLSITPTQEHNFTGYRERKCQIEKDVKRTDRTYDFFAGDDNPNLAKLQDILMTYVMYNFDLGYVQGMSDLLAPILSLVQNEAESFWCFVGFMQKVFANFDIDQKGMKQQLENLRVLLSFVNERLFNYMRENQSENMYFCFRWLLVWFKREFSNADIMQLWEVLWTGLPCPNFHLFVCVSILDQEMDVFIDGQFSFTEILKHVNELSGNLNVIAVLEQAESIYLQVKHALDTIRNTPDELRKIIGDLVSPANNGNDSSDDDENSCISILNERSPEEKEMLQRKLDEACDLSLSYMFF</sequence>
<dbReference type="GO" id="GO:0005096">
    <property type="term" value="F:GTPase activator activity"/>
    <property type="evidence" value="ECO:0007669"/>
    <property type="project" value="UniProtKB-KW"/>
</dbReference>
<keyword evidence="5" id="KW-0007">Acetylation</keyword>
<evidence type="ECO:0000256" key="1">
    <source>
        <dbReference type="ARBA" id="ARBA00004496"/>
    </source>
</evidence>
<dbReference type="Gene3D" id="1.10.472.80">
    <property type="entry name" value="Ypt/Rab-GAP domain of gyp1p, domain 3"/>
    <property type="match status" value="1"/>
</dbReference>
<keyword evidence="4" id="KW-0597">Phosphoprotein</keyword>
<dbReference type="STRING" id="41427.A0A182JH41"/>
<evidence type="ECO:0000256" key="9">
    <source>
        <dbReference type="ARBA" id="ARBA00082539"/>
    </source>
</evidence>
<keyword evidence="2" id="KW-0343">GTPase activation</keyword>
<comment type="subunit">
    <text evidence="7">Interacts with non-phosphorylated form of RAB8A; phosphorylation of RAB8A at 'Thr-72' disrupts this interaction. Interacts with ARMC12.</text>
</comment>
<dbReference type="AlphaFoldDB" id="A0A182JH41"/>
<comment type="function">
    <text evidence="6">Acts as a GTPase activating protein for RAB7A. Does not act on RAB4, RAB5 or RAB6.</text>
</comment>
<dbReference type="SUPFAM" id="SSF47923">
    <property type="entry name" value="Ypt/Rab-GAP domain of gyp1p"/>
    <property type="match status" value="2"/>
</dbReference>
<organism evidence="11">
    <name type="scientific">Anopheles atroparvus</name>
    <name type="common">European mosquito</name>
    <dbReference type="NCBI Taxonomy" id="41427"/>
    <lineage>
        <taxon>Eukaryota</taxon>
        <taxon>Metazoa</taxon>
        <taxon>Ecdysozoa</taxon>
        <taxon>Arthropoda</taxon>
        <taxon>Hexapoda</taxon>
        <taxon>Insecta</taxon>
        <taxon>Pterygota</taxon>
        <taxon>Neoptera</taxon>
        <taxon>Endopterygota</taxon>
        <taxon>Diptera</taxon>
        <taxon>Nematocera</taxon>
        <taxon>Culicoidea</taxon>
        <taxon>Culicidae</taxon>
        <taxon>Anophelinae</taxon>
        <taxon>Anopheles</taxon>
    </lineage>
</organism>
<dbReference type="InterPro" id="IPR000195">
    <property type="entry name" value="Rab-GAP-TBC_dom"/>
</dbReference>
<evidence type="ECO:0000313" key="11">
    <source>
        <dbReference type="EnsemblMetazoa" id="AATE017980-PA.1"/>
    </source>
</evidence>
<evidence type="ECO:0000256" key="7">
    <source>
        <dbReference type="ARBA" id="ARBA00065268"/>
    </source>
</evidence>
<dbReference type="GO" id="GO:0005737">
    <property type="term" value="C:cytoplasm"/>
    <property type="evidence" value="ECO:0007669"/>
    <property type="project" value="UniProtKB-SubCell"/>
</dbReference>